<accession>A0A8I2YVY6</accession>
<evidence type="ECO:0000313" key="1">
    <source>
        <dbReference type="EMBL" id="KAG6379034.1"/>
    </source>
</evidence>
<dbReference type="AlphaFoldDB" id="A0A8I2YVY6"/>
<comment type="caution">
    <text evidence="1">The sequence shown here is derived from an EMBL/GenBank/DDBJ whole genome shotgun (WGS) entry which is preliminary data.</text>
</comment>
<protein>
    <submittedName>
        <fullName evidence="1">Uncharacterized protein</fullName>
    </submittedName>
</protein>
<organism evidence="1 2">
    <name type="scientific">Boletus reticuloceps</name>
    <dbReference type="NCBI Taxonomy" id="495285"/>
    <lineage>
        <taxon>Eukaryota</taxon>
        <taxon>Fungi</taxon>
        <taxon>Dikarya</taxon>
        <taxon>Basidiomycota</taxon>
        <taxon>Agaricomycotina</taxon>
        <taxon>Agaricomycetes</taxon>
        <taxon>Agaricomycetidae</taxon>
        <taxon>Boletales</taxon>
        <taxon>Boletineae</taxon>
        <taxon>Boletaceae</taxon>
        <taxon>Boletoideae</taxon>
        <taxon>Boletus</taxon>
    </lineage>
</organism>
<name>A0A8I2YVY6_9AGAM</name>
<keyword evidence="2" id="KW-1185">Reference proteome</keyword>
<gene>
    <name evidence="1" type="ORF">JVT61DRAFT_11462</name>
</gene>
<evidence type="ECO:0000313" key="2">
    <source>
        <dbReference type="Proteomes" id="UP000683000"/>
    </source>
</evidence>
<sequence length="123" mass="13469">MSTISSHIEKSTELNFAHKALFHLCMAAYYGTSQKRLSEAVPFKEALPEGAIVLVASGVKTALCCLKKYGKIPKDAAGHIEQHEYKKFYAMMGGLLSMTLVGPCFRVSSRGGADMLSKYCHSF</sequence>
<dbReference type="EMBL" id="JAGFBS010000005">
    <property type="protein sequence ID" value="KAG6379034.1"/>
    <property type="molecule type" value="Genomic_DNA"/>
</dbReference>
<proteinExistence type="predicted"/>
<dbReference type="Proteomes" id="UP000683000">
    <property type="component" value="Unassembled WGS sequence"/>
</dbReference>
<reference evidence="1" key="1">
    <citation type="submission" date="2021-03" db="EMBL/GenBank/DDBJ databases">
        <title>Evolutionary innovations through gain and loss of genes in the ectomycorrhizal Boletales.</title>
        <authorList>
            <person name="Wu G."/>
            <person name="Miyauchi S."/>
            <person name="Morin E."/>
            <person name="Yang Z.-L."/>
            <person name="Xu J."/>
            <person name="Martin F.M."/>
        </authorList>
    </citation>
    <scope>NUCLEOTIDE SEQUENCE</scope>
    <source>
        <strain evidence="1">BR01</strain>
    </source>
</reference>